<dbReference type="SMART" id="SM00584">
    <property type="entry name" value="TLDc"/>
    <property type="match status" value="1"/>
</dbReference>
<accession>A0A6G0U852</accession>
<sequence length="497" mass="57172">MGNHNSFNLNHKEQLHSARINSLNKDPTLGMLPMEKLGKLLIQKSLEEDSINGIGCGVFKRYLFPQYPEMARKLFAFLVTSSGGPASSHVISYSNFKTQTERLLSVLADDRQVLMYVTMYADGKEEIDQDQFRDLLIAVYKLAMDHYPEGPQSCRYIFKTVQAVVDSAFHKKLTLKVGYLTNWILQHCPRLIVLLHRYIVHILSTGYRSVIEKSPYSKPNENEPNDLELTTPVLEQENLFKTEKNPLLPLSQVWILSTTLPALYTQPILHSKPTPNCFNTQNFLSKFLDFSCPSHWTLLYNSNQHGIGSNRFLHHVLSYRGPTLTFLRGDEGVLFCMGGTSEWRESHQYWGGDDTIILQLLPYYKVINRKYLNNLRVKILFNTSQFIKGGPKSMYLNTSIRGYPKGIRAGNDPRKPSIEVDDSFQHVTHCGIPYKLESVEVWGCGSPKNREVQLDIKNWQIKEAEKNRKLKMTSKEWLDHPDRYLLELAGRQTYSTS</sequence>
<proteinExistence type="predicted"/>
<feature type="domain" description="TLDc" evidence="1">
    <location>
        <begin position="267"/>
        <end position="445"/>
    </location>
</feature>
<dbReference type="OrthoDB" id="289228at2759"/>
<dbReference type="InterPro" id="IPR006571">
    <property type="entry name" value="TLDc_dom"/>
</dbReference>
<dbReference type="Proteomes" id="UP000475862">
    <property type="component" value="Unassembled WGS sequence"/>
</dbReference>
<comment type="caution">
    <text evidence="2">The sequence shown here is derived from an EMBL/GenBank/DDBJ whole genome shotgun (WGS) entry which is preliminary data.</text>
</comment>
<dbReference type="PROSITE" id="PS51886">
    <property type="entry name" value="TLDC"/>
    <property type="match status" value="1"/>
</dbReference>
<reference evidence="2 3" key="1">
    <citation type="submission" date="2019-08" db="EMBL/GenBank/DDBJ databases">
        <title>The genome of the soybean aphid Biotype 1, its phylome, world population structure and adaptation to the North American continent.</title>
        <authorList>
            <person name="Giordano R."/>
            <person name="Donthu R.K."/>
            <person name="Hernandez A.G."/>
            <person name="Wright C.L."/>
            <person name="Zimin A.V."/>
        </authorList>
    </citation>
    <scope>NUCLEOTIDE SEQUENCE [LARGE SCALE GENOMIC DNA]</scope>
    <source>
        <tissue evidence="2">Whole aphids</tissue>
    </source>
</reference>
<keyword evidence="3" id="KW-1185">Reference proteome</keyword>
<dbReference type="AlphaFoldDB" id="A0A6G0U852"/>
<evidence type="ECO:0000259" key="1">
    <source>
        <dbReference type="PROSITE" id="PS51886"/>
    </source>
</evidence>
<organism evidence="2 3">
    <name type="scientific">Aphis glycines</name>
    <name type="common">Soybean aphid</name>
    <dbReference type="NCBI Taxonomy" id="307491"/>
    <lineage>
        <taxon>Eukaryota</taxon>
        <taxon>Metazoa</taxon>
        <taxon>Ecdysozoa</taxon>
        <taxon>Arthropoda</taxon>
        <taxon>Hexapoda</taxon>
        <taxon>Insecta</taxon>
        <taxon>Pterygota</taxon>
        <taxon>Neoptera</taxon>
        <taxon>Paraneoptera</taxon>
        <taxon>Hemiptera</taxon>
        <taxon>Sternorrhyncha</taxon>
        <taxon>Aphidomorpha</taxon>
        <taxon>Aphidoidea</taxon>
        <taxon>Aphididae</taxon>
        <taxon>Aphidini</taxon>
        <taxon>Aphis</taxon>
        <taxon>Aphis</taxon>
    </lineage>
</organism>
<protein>
    <recommendedName>
        <fullName evidence="1">TLDc domain-containing protein</fullName>
    </recommendedName>
</protein>
<gene>
    <name evidence="2" type="ORF">AGLY_000003</name>
</gene>
<dbReference type="Pfam" id="PF07534">
    <property type="entry name" value="TLD"/>
    <property type="match status" value="1"/>
</dbReference>
<name>A0A6G0U852_APHGL</name>
<dbReference type="EMBL" id="VYZN01000001">
    <property type="protein sequence ID" value="KAE9544462.1"/>
    <property type="molecule type" value="Genomic_DNA"/>
</dbReference>
<evidence type="ECO:0000313" key="2">
    <source>
        <dbReference type="EMBL" id="KAE9544462.1"/>
    </source>
</evidence>
<evidence type="ECO:0000313" key="3">
    <source>
        <dbReference type="Proteomes" id="UP000475862"/>
    </source>
</evidence>